<evidence type="ECO:0000259" key="3">
    <source>
        <dbReference type="Pfam" id="PF25151"/>
    </source>
</evidence>
<dbReference type="PANTHER" id="PTHR14387">
    <property type="entry name" value="THADA/DEATH RECEPTOR INTERACTING PROTEIN"/>
    <property type="match status" value="1"/>
</dbReference>
<dbReference type="AlphaFoldDB" id="A0A9J6BPE1"/>
<dbReference type="InterPro" id="IPR019442">
    <property type="entry name" value="THADA/TRM732_DUF2428"/>
</dbReference>
<dbReference type="Proteomes" id="UP001107558">
    <property type="component" value="Chromosome 3"/>
</dbReference>
<keyword evidence="5" id="KW-1185">Reference proteome</keyword>
<feature type="domain" description="tRNA (32-2'-O)-methyltransferase regulator THADA-like C-terminal TPR repeats region" evidence="3">
    <location>
        <begin position="952"/>
        <end position="1070"/>
    </location>
</feature>
<dbReference type="GO" id="GO:0030488">
    <property type="term" value="P:tRNA methylation"/>
    <property type="evidence" value="ECO:0007669"/>
    <property type="project" value="TreeGrafter"/>
</dbReference>
<evidence type="ECO:0000313" key="4">
    <source>
        <dbReference type="EMBL" id="KAG5671583.1"/>
    </source>
</evidence>
<protein>
    <submittedName>
        <fullName evidence="4">Uncharacterized protein</fullName>
    </submittedName>
</protein>
<dbReference type="InterPro" id="IPR056842">
    <property type="entry name" value="THADA-like_TPR_C"/>
</dbReference>
<accession>A0A9J6BPE1</accession>
<evidence type="ECO:0000256" key="1">
    <source>
        <dbReference type="ARBA" id="ARBA00022694"/>
    </source>
</evidence>
<dbReference type="EMBL" id="JADBJN010000003">
    <property type="protein sequence ID" value="KAG5671583.1"/>
    <property type="molecule type" value="Genomic_DNA"/>
</dbReference>
<dbReference type="PANTHER" id="PTHR14387:SF0">
    <property type="entry name" value="DUF2428 DOMAIN-CONTAINING PROTEIN"/>
    <property type="match status" value="1"/>
</dbReference>
<organism evidence="4 5">
    <name type="scientific">Polypedilum vanderplanki</name>
    <name type="common">Sleeping chironomid midge</name>
    <dbReference type="NCBI Taxonomy" id="319348"/>
    <lineage>
        <taxon>Eukaryota</taxon>
        <taxon>Metazoa</taxon>
        <taxon>Ecdysozoa</taxon>
        <taxon>Arthropoda</taxon>
        <taxon>Hexapoda</taxon>
        <taxon>Insecta</taxon>
        <taxon>Pterygota</taxon>
        <taxon>Neoptera</taxon>
        <taxon>Endopterygota</taxon>
        <taxon>Diptera</taxon>
        <taxon>Nematocera</taxon>
        <taxon>Chironomoidea</taxon>
        <taxon>Chironomidae</taxon>
        <taxon>Chironominae</taxon>
        <taxon>Polypedilum</taxon>
        <taxon>Polypedilum</taxon>
    </lineage>
</organism>
<comment type="caution">
    <text evidence="4">The sequence shown here is derived from an EMBL/GenBank/DDBJ whole genome shotgun (WGS) entry which is preliminary data.</text>
</comment>
<dbReference type="GO" id="GO:0005829">
    <property type="term" value="C:cytosol"/>
    <property type="evidence" value="ECO:0007669"/>
    <property type="project" value="TreeGrafter"/>
</dbReference>
<keyword evidence="1" id="KW-0819">tRNA processing</keyword>
<name>A0A9J6BPE1_POLVA</name>
<dbReference type="Pfam" id="PF10350">
    <property type="entry name" value="DUF2428"/>
    <property type="match status" value="1"/>
</dbReference>
<feature type="domain" description="DUF2428" evidence="2">
    <location>
        <begin position="655"/>
        <end position="909"/>
    </location>
</feature>
<dbReference type="InterPro" id="IPR051954">
    <property type="entry name" value="tRNA_methyltransferase_THADA"/>
</dbReference>
<evidence type="ECO:0000313" key="5">
    <source>
        <dbReference type="Proteomes" id="UP001107558"/>
    </source>
</evidence>
<gene>
    <name evidence="4" type="ORF">PVAND_001776</name>
</gene>
<reference evidence="4" key="1">
    <citation type="submission" date="2021-03" db="EMBL/GenBank/DDBJ databases">
        <title>Chromosome level genome of the anhydrobiotic midge Polypedilum vanderplanki.</title>
        <authorList>
            <person name="Yoshida Y."/>
            <person name="Kikawada T."/>
            <person name="Gusev O."/>
        </authorList>
    </citation>
    <scope>NUCLEOTIDE SEQUENCE</scope>
    <source>
        <strain evidence="4">NIAS01</strain>
        <tissue evidence="4">Whole body or cell culture</tissue>
    </source>
</reference>
<dbReference type="OrthoDB" id="6614653at2759"/>
<dbReference type="Pfam" id="PF25151">
    <property type="entry name" value="TPR_Trm732_C"/>
    <property type="match status" value="1"/>
</dbReference>
<proteinExistence type="predicted"/>
<evidence type="ECO:0000259" key="2">
    <source>
        <dbReference type="Pfam" id="PF10350"/>
    </source>
</evidence>
<sequence>MELQYVNIIKYKEQLKNASKYNEVEKISQDLFFMKIDIDVNFNKFEESCNDMREICKLLLKFLLASKSQSFQKTIMKTAIKLSIQSLEKFHEQMVSKYNEIYGELPAIVMESYGWLQNVKFPYDLSRIHDSFVDCSLKYSKNTSFFALAIENYIQAYDLKLIDKNNEFITIVIINNLENGHRYIHKLLLELFHRVIKIAEKNEEEMIMKIIMNDMSFYNRNKFYLLSHLIVVKQEMLLNHSDFDLVTFLKGLRIGLSQYHLYASSSTLIKHIYEKTEFREELIKIFVDILVNGSDEEVDNFLKLWFSVLDSKYKDEMFKLIKRDHDFSKVTSVSKNFRRSLIIRNAFAKTLNSKLDNSIKEFSCCSIPDDVRLKIEIYNFLVNEVYVTSNDMAFTFENILRLLKFLQFNMCTENSVFIDNVVKLLPRFLNHLVTNRFRNVEVCREIFIIIKNDLYEHGIEFGSYESKVFSLRLLEVILKQYCGTSKGKGLSKNTDKSVNQKFKQYLKENDIWDITSSDIFHQLIQMANDTDNSDICTIAQEMLIEYFIKTFNVDQIQWDNCENFSDWIDVKVLNIFNIIDIELYHENINYWKMKFEYSGKGLLEAIDELHLRSNELKTSKDPVCAMQSGRSIFVLIDCINYSLSKINVFEAKSYIVQSITQLMKTITYNFLDFVNDQESCINFNALDKSLTHLIEKSSYTCENIDSLKQKLLLSFFFTFRALSELSRTIVKIMNQTTNSYENEHHETFSICIDINLQISSRFCHKGVIESASYSLGIITKMISTEFLQECDRNSQSARNLQTLLITLKHEIDCAKRHKSKTGEIRGSRGLLFRSHHIIKNHQPFLRFLMEKLLITKEIETFNDIYKIQFASDVQPIHLHLISILVKDSELVEEMLKYYDYILLATFKLYKESKNDYIIQNALLQIIGNLTTKIGNHKRHAIDETAVIHYEAKAISAYEFYVKMTYSYKMALVDLEINLNELSQTYIIILLEILSNFEKRKPNEHSTEIDRITSSFKTLMNHRSEKIRVLAAKCYAQWIHPLDLPKNIYQIIKNLFLSDANFVHGSIIAIRVMMERYEASIKCINKTFDQIHFIKDIRSKILESATLNRSSFSQNFFLKCYLLDLLLFVGFKFEDEIIEMLMDESNVQSKIGYTLWKEKIKQL</sequence>